<evidence type="ECO:0000313" key="2">
    <source>
        <dbReference type="EMBL" id="GGX93140.1"/>
    </source>
</evidence>
<comment type="caution">
    <text evidence="2">The sequence shown here is derived from an EMBL/GenBank/DDBJ whole genome shotgun (WGS) entry which is preliminary data.</text>
</comment>
<dbReference type="AlphaFoldDB" id="A0A918NSS5"/>
<dbReference type="EMBL" id="BMWD01000038">
    <property type="protein sequence ID" value="GGX93140.1"/>
    <property type="molecule type" value="Genomic_DNA"/>
</dbReference>
<reference evidence="2" key="1">
    <citation type="journal article" date="2014" name="Int. J. Syst. Evol. Microbiol.">
        <title>Complete genome sequence of Corynebacterium casei LMG S-19264T (=DSM 44701T), isolated from a smear-ripened cheese.</title>
        <authorList>
            <consortium name="US DOE Joint Genome Institute (JGI-PGF)"/>
            <person name="Walter F."/>
            <person name="Albersmeier A."/>
            <person name="Kalinowski J."/>
            <person name="Ruckert C."/>
        </authorList>
    </citation>
    <scope>NUCLEOTIDE SEQUENCE</scope>
    <source>
        <strain evidence="2">JCM 4956</strain>
    </source>
</reference>
<evidence type="ECO:0000256" key="1">
    <source>
        <dbReference type="SAM" id="MobiDB-lite"/>
    </source>
</evidence>
<feature type="region of interest" description="Disordered" evidence="1">
    <location>
        <begin position="23"/>
        <end position="42"/>
    </location>
</feature>
<reference evidence="2" key="2">
    <citation type="submission" date="2020-09" db="EMBL/GenBank/DDBJ databases">
        <authorList>
            <person name="Sun Q."/>
            <person name="Ohkuma M."/>
        </authorList>
    </citation>
    <scope>NUCLEOTIDE SEQUENCE</scope>
    <source>
        <strain evidence="2">JCM 4956</strain>
    </source>
</reference>
<organism evidence="2 3">
    <name type="scientific">Streptomyces fructofermentans</name>
    <dbReference type="NCBI Taxonomy" id="152141"/>
    <lineage>
        <taxon>Bacteria</taxon>
        <taxon>Bacillati</taxon>
        <taxon>Actinomycetota</taxon>
        <taxon>Actinomycetes</taxon>
        <taxon>Kitasatosporales</taxon>
        <taxon>Streptomycetaceae</taxon>
        <taxon>Streptomyces</taxon>
    </lineage>
</organism>
<sequence>MSPRPYDGGHPLGAWRKALITQTHPAQGCGPTVDGPPLTAHGSALGEVARMQRVDGSRGASRTGARRRLPIRIRTLAACACAPL</sequence>
<accession>A0A918NSS5</accession>
<dbReference type="Proteomes" id="UP000645555">
    <property type="component" value="Unassembled WGS sequence"/>
</dbReference>
<proteinExistence type="predicted"/>
<name>A0A918NSS5_9ACTN</name>
<protein>
    <submittedName>
        <fullName evidence="2">Uncharacterized protein</fullName>
    </submittedName>
</protein>
<keyword evidence="3" id="KW-1185">Reference proteome</keyword>
<gene>
    <name evidence="2" type="ORF">GCM10010515_70090</name>
</gene>
<evidence type="ECO:0000313" key="3">
    <source>
        <dbReference type="Proteomes" id="UP000645555"/>
    </source>
</evidence>